<keyword evidence="9" id="KW-1185">Reference proteome</keyword>
<evidence type="ECO:0000313" key="9">
    <source>
        <dbReference type="Proteomes" id="UP001357733"/>
    </source>
</evidence>
<keyword evidence="5 6" id="KW-0949">S-adenosyl-L-methionine</keyword>
<dbReference type="PANTHER" id="PTHR11265">
    <property type="entry name" value="S-ADENOSYL-METHYLTRANSFERASE MRAW"/>
    <property type="match status" value="1"/>
</dbReference>
<feature type="binding site" evidence="6">
    <location>
        <position position="53"/>
    </location>
    <ligand>
        <name>S-adenosyl-L-methionine</name>
        <dbReference type="ChEBI" id="CHEBI:59789"/>
    </ligand>
</feature>
<protein>
    <recommendedName>
        <fullName evidence="6">Ribosomal RNA small subunit methyltransferase H</fullName>
        <ecNumber evidence="6">2.1.1.199</ecNumber>
    </recommendedName>
    <alternativeName>
        <fullName evidence="6">16S rRNA m(4)C1402 methyltransferase</fullName>
    </alternativeName>
    <alternativeName>
        <fullName evidence="6">rRNA (cytosine-N(4)-)-methyltransferase RsmH</fullName>
    </alternativeName>
</protein>
<dbReference type="GO" id="GO:0070475">
    <property type="term" value="P:rRNA base methylation"/>
    <property type="evidence" value="ECO:0007669"/>
    <property type="project" value="UniProtKB-UniRule"/>
</dbReference>
<dbReference type="InterPro" id="IPR023397">
    <property type="entry name" value="SAM-dep_MeTrfase_MraW_recog"/>
</dbReference>
<comment type="similarity">
    <text evidence="1 6">Belongs to the methyltransferase superfamily. RsmH family.</text>
</comment>
<dbReference type="Gene3D" id="1.10.150.170">
    <property type="entry name" value="Putative methyltransferase TM0872, insert domain"/>
    <property type="match status" value="1"/>
</dbReference>
<reference evidence="8 9" key="1">
    <citation type="submission" date="2024-01" db="EMBL/GenBank/DDBJ databases">
        <title>Complete genome sequence of Citroniella saccharovorans strain M6.X9, isolated from human fecal sample.</title>
        <authorList>
            <person name="Cheng G."/>
            <person name="Westerholm M."/>
            <person name="Schnurer A."/>
        </authorList>
    </citation>
    <scope>NUCLEOTIDE SEQUENCE [LARGE SCALE GENOMIC DNA]</scope>
    <source>
        <strain evidence="8 9">DSM 29873</strain>
    </source>
</reference>
<evidence type="ECO:0000256" key="2">
    <source>
        <dbReference type="ARBA" id="ARBA00022552"/>
    </source>
</evidence>
<feature type="binding site" evidence="6">
    <location>
        <position position="107"/>
    </location>
    <ligand>
        <name>S-adenosyl-L-methionine</name>
        <dbReference type="ChEBI" id="CHEBI:59789"/>
    </ligand>
</feature>
<keyword evidence="3 6" id="KW-0489">Methyltransferase</keyword>
<dbReference type="RefSeq" id="WP_324620009.1">
    <property type="nucleotide sequence ID" value="NZ_JAYKOT010000003.1"/>
</dbReference>
<feature type="region of interest" description="Disordered" evidence="7">
    <location>
        <begin position="288"/>
        <end position="307"/>
    </location>
</feature>
<dbReference type="SUPFAM" id="SSF53335">
    <property type="entry name" value="S-adenosyl-L-methionine-dependent methyltransferases"/>
    <property type="match status" value="1"/>
</dbReference>
<dbReference type="AlphaFoldDB" id="A0AAW9MZE1"/>
<evidence type="ECO:0000256" key="4">
    <source>
        <dbReference type="ARBA" id="ARBA00022679"/>
    </source>
</evidence>
<feature type="binding site" evidence="6">
    <location>
        <begin position="33"/>
        <end position="35"/>
    </location>
    <ligand>
        <name>S-adenosyl-L-methionine</name>
        <dbReference type="ChEBI" id="CHEBI:59789"/>
    </ligand>
</feature>
<comment type="function">
    <text evidence="6">Specifically methylates the N4 position of cytidine in position 1402 (C1402) of 16S rRNA.</text>
</comment>
<comment type="caution">
    <text evidence="8">The sequence shown here is derived from an EMBL/GenBank/DDBJ whole genome shotgun (WGS) entry which is preliminary data.</text>
</comment>
<keyword evidence="2 6" id="KW-0698">rRNA processing</keyword>
<dbReference type="InterPro" id="IPR002903">
    <property type="entry name" value="RsmH"/>
</dbReference>
<organism evidence="8 9">
    <name type="scientific">Citroniella saccharovorans</name>
    <dbReference type="NCBI Taxonomy" id="2053367"/>
    <lineage>
        <taxon>Bacteria</taxon>
        <taxon>Bacillati</taxon>
        <taxon>Bacillota</taxon>
        <taxon>Tissierellia</taxon>
        <taxon>Tissierellales</taxon>
        <taxon>Peptoniphilaceae</taxon>
        <taxon>Citroniella</taxon>
    </lineage>
</organism>
<comment type="subcellular location">
    <subcellularLocation>
        <location evidence="6">Cytoplasm</location>
    </subcellularLocation>
</comment>
<dbReference type="EMBL" id="JAYKOT010000003">
    <property type="protein sequence ID" value="MEB3429854.1"/>
    <property type="molecule type" value="Genomic_DNA"/>
</dbReference>
<evidence type="ECO:0000256" key="1">
    <source>
        <dbReference type="ARBA" id="ARBA00010396"/>
    </source>
</evidence>
<dbReference type="NCBIfam" id="TIGR00006">
    <property type="entry name" value="16S rRNA (cytosine(1402)-N(4))-methyltransferase RsmH"/>
    <property type="match status" value="1"/>
</dbReference>
<evidence type="ECO:0000256" key="6">
    <source>
        <dbReference type="HAMAP-Rule" id="MF_01007"/>
    </source>
</evidence>
<gene>
    <name evidence="6 8" type="primary">rsmH</name>
    <name evidence="8" type="ORF">VLK81_07515</name>
</gene>
<keyword evidence="6" id="KW-0963">Cytoplasm</keyword>
<accession>A0AAW9MZE1</accession>
<dbReference type="Proteomes" id="UP001357733">
    <property type="component" value="Unassembled WGS sequence"/>
</dbReference>
<comment type="catalytic activity">
    <reaction evidence="6">
        <text>cytidine(1402) in 16S rRNA + S-adenosyl-L-methionine = N(4)-methylcytidine(1402) in 16S rRNA + S-adenosyl-L-homocysteine + H(+)</text>
        <dbReference type="Rhea" id="RHEA:42928"/>
        <dbReference type="Rhea" id="RHEA-COMP:10286"/>
        <dbReference type="Rhea" id="RHEA-COMP:10287"/>
        <dbReference type="ChEBI" id="CHEBI:15378"/>
        <dbReference type="ChEBI" id="CHEBI:57856"/>
        <dbReference type="ChEBI" id="CHEBI:59789"/>
        <dbReference type="ChEBI" id="CHEBI:74506"/>
        <dbReference type="ChEBI" id="CHEBI:82748"/>
        <dbReference type="EC" id="2.1.1.199"/>
    </reaction>
</comment>
<feature type="binding site" evidence="6">
    <location>
        <position position="79"/>
    </location>
    <ligand>
        <name>S-adenosyl-L-methionine</name>
        <dbReference type="ChEBI" id="CHEBI:59789"/>
    </ligand>
</feature>
<sequence length="307" mass="35514">MNPSHKPVLLEETIKSLNIRENKIYLDLTLGLGGHSNEILKHLNNTGWLYAFDQDQNAIDIAKKRLESYQNVTIIKDNFVNSVKRLEEIGIYSVDGILMDIGVSSMQIDDKERGFSYSQDSELDMRMDRSNPLTAKDIINRYSKEELETIFFEYGEEKYSKKIVSNILKEREKKEIRTSFELNEIIKKSVMGNYETHPSKRVFQALRIEVNKELDVLEKTIPLLLDILNKEGRIAIITFHSLEDRIVKSIFQRESKNCICPKELPICVCGHKKKIKIITKKPIVASDSENKENPRARSAKLRVAERV</sequence>
<feature type="binding site" evidence="6">
    <location>
        <position position="100"/>
    </location>
    <ligand>
        <name>S-adenosyl-L-methionine</name>
        <dbReference type="ChEBI" id="CHEBI:59789"/>
    </ligand>
</feature>
<dbReference type="SUPFAM" id="SSF81799">
    <property type="entry name" value="Putative methyltransferase TM0872, insert domain"/>
    <property type="match status" value="1"/>
</dbReference>
<evidence type="ECO:0000256" key="7">
    <source>
        <dbReference type="SAM" id="MobiDB-lite"/>
    </source>
</evidence>
<evidence type="ECO:0000313" key="8">
    <source>
        <dbReference type="EMBL" id="MEB3429854.1"/>
    </source>
</evidence>
<dbReference type="Pfam" id="PF01795">
    <property type="entry name" value="Methyltransf_5"/>
    <property type="match status" value="1"/>
</dbReference>
<dbReference type="InterPro" id="IPR029063">
    <property type="entry name" value="SAM-dependent_MTases_sf"/>
</dbReference>
<dbReference type="EC" id="2.1.1.199" evidence="6"/>
<dbReference type="GO" id="GO:0071424">
    <property type="term" value="F:rRNA (cytosine-N4-)-methyltransferase activity"/>
    <property type="evidence" value="ECO:0007669"/>
    <property type="project" value="UniProtKB-UniRule"/>
</dbReference>
<keyword evidence="4 6" id="KW-0808">Transferase</keyword>
<evidence type="ECO:0000256" key="5">
    <source>
        <dbReference type="ARBA" id="ARBA00022691"/>
    </source>
</evidence>
<dbReference type="PIRSF" id="PIRSF004486">
    <property type="entry name" value="MraW"/>
    <property type="match status" value="1"/>
</dbReference>
<dbReference type="PANTHER" id="PTHR11265:SF0">
    <property type="entry name" value="12S RRNA N4-METHYLCYTIDINE METHYLTRANSFERASE"/>
    <property type="match status" value="1"/>
</dbReference>
<dbReference type="GO" id="GO:0005737">
    <property type="term" value="C:cytoplasm"/>
    <property type="evidence" value="ECO:0007669"/>
    <property type="project" value="UniProtKB-SubCell"/>
</dbReference>
<evidence type="ECO:0000256" key="3">
    <source>
        <dbReference type="ARBA" id="ARBA00022603"/>
    </source>
</evidence>
<name>A0AAW9MZE1_9FIRM</name>
<proteinExistence type="inferred from homology"/>
<dbReference type="Gene3D" id="3.40.50.150">
    <property type="entry name" value="Vaccinia Virus protein VP39"/>
    <property type="match status" value="1"/>
</dbReference>
<dbReference type="HAMAP" id="MF_01007">
    <property type="entry name" value="16SrRNA_methyltr_H"/>
    <property type="match status" value="1"/>
</dbReference>